<dbReference type="CDD" id="cd17954">
    <property type="entry name" value="DEADc_DDX47"/>
    <property type="match status" value="1"/>
</dbReference>
<evidence type="ECO:0000256" key="9">
    <source>
        <dbReference type="ARBA" id="ARBA00022806"/>
    </source>
</evidence>
<dbReference type="InterPro" id="IPR014001">
    <property type="entry name" value="Helicase_ATP-bd"/>
</dbReference>
<evidence type="ECO:0000256" key="8">
    <source>
        <dbReference type="ARBA" id="ARBA00022801"/>
    </source>
</evidence>
<keyword evidence="3 19" id="KW-0235">DNA replication</keyword>
<keyword evidence="8" id="KW-0378">Hydrolase</keyword>
<keyword evidence="4 19" id="KW-0479">Metal-binding</keyword>
<evidence type="ECO:0000256" key="20">
    <source>
        <dbReference type="SAM" id="MobiDB-lite"/>
    </source>
</evidence>
<dbReference type="Pfam" id="PF00271">
    <property type="entry name" value="Helicase_C"/>
    <property type="match status" value="1"/>
</dbReference>
<keyword evidence="7 19" id="KW-0863">Zinc-finger</keyword>
<evidence type="ECO:0000313" key="25">
    <source>
        <dbReference type="Proteomes" id="UP000824890"/>
    </source>
</evidence>
<evidence type="ECO:0000256" key="16">
    <source>
        <dbReference type="ARBA" id="ARBA00023242"/>
    </source>
</evidence>
<dbReference type="PROSITE" id="PS51194">
    <property type="entry name" value="HELICASE_CTER"/>
    <property type="match status" value="1"/>
</dbReference>
<dbReference type="InterPro" id="IPR001650">
    <property type="entry name" value="Helicase_C-like"/>
</dbReference>
<keyword evidence="15" id="KW-0234">DNA repair</keyword>
<dbReference type="PROSITE" id="PS51195">
    <property type="entry name" value="Q_MOTIF"/>
    <property type="match status" value="1"/>
</dbReference>
<evidence type="ECO:0000259" key="21">
    <source>
        <dbReference type="PROSITE" id="PS51192"/>
    </source>
</evidence>
<organism evidence="24 25">
    <name type="scientific">Brassica napus</name>
    <name type="common">Rape</name>
    <dbReference type="NCBI Taxonomy" id="3708"/>
    <lineage>
        <taxon>Eukaryota</taxon>
        <taxon>Viridiplantae</taxon>
        <taxon>Streptophyta</taxon>
        <taxon>Embryophyta</taxon>
        <taxon>Tracheophyta</taxon>
        <taxon>Spermatophyta</taxon>
        <taxon>Magnoliopsida</taxon>
        <taxon>eudicotyledons</taxon>
        <taxon>Gunneridae</taxon>
        <taxon>Pentapetalae</taxon>
        <taxon>rosids</taxon>
        <taxon>malvids</taxon>
        <taxon>Brassicales</taxon>
        <taxon>Brassicaceae</taxon>
        <taxon>Brassiceae</taxon>
        <taxon>Brassica</taxon>
    </lineage>
</organism>
<evidence type="ECO:0000256" key="17">
    <source>
        <dbReference type="ARBA" id="ARBA00024350"/>
    </source>
</evidence>
<keyword evidence="14" id="KW-0233">DNA recombination</keyword>
<dbReference type="CDD" id="cd04476">
    <property type="entry name" value="RPA1_DBD_C"/>
    <property type="match status" value="1"/>
</dbReference>
<evidence type="ECO:0000256" key="19">
    <source>
        <dbReference type="RuleBase" id="RU364130"/>
    </source>
</evidence>
<dbReference type="InterPro" id="IPR027417">
    <property type="entry name" value="P-loop_NTPase"/>
</dbReference>
<accession>A0ABQ8DZR2</accession>
<dbReference type="InterPro" id="IPR013955">
    <property type="entry name" value="Rep_factor-A_C"/>
</dbReference>
<evidence type="ECO:0000259" key="23">
    <source>
        <dbReference type="PROSITE" id="PS51195"/>
    </source>
</evidence>
<dbReference type="Pfam" id="PF04057">
    <property type="entry name" value="Rep-A_N"/>
    <property type="match status" value="1"/>
</dbReference>
<dbReference type="InterPro" id="IPR031657">
    <property type="entry name" value="REPA_OB_2"/>
</dbReference>
<dbReference type="NCBIfam" id="TIGR00617">
    <property type="entry name" value="rpa1"/>
    <property type="match status" value="1"/>
</dbReference>
<feature type="domain" description="Helicase ATP-binding" evidence="21">
    <location>
        <begin position="721"/>
        <end position="902"/>
    </location>
</feature>
<dbReference type="Proteomes" id="UP000824890">
    <property type="component" value="Unassembled WGS sequence"/>
</dbReference>
<comment type="subunit">
    <text evidence="19">Heterotrimer of RPA1, RPA2 and RPA3 (canonical replication protein A complex).</text>
</comment>
<evidence type="ECO:0000256" key="3">
    <source>
        <dbReference type="ARBA" id="ARBA00022705"/>
    </source>
</evidence>
<evidence type="ECO:0000256" key="1">
    <source>
        <dbReference type="ARBA" id="ARBA00004123"/>
    </source>
</evidence>
<keyword evidence="6" id="KW-0227">DNA damage</keyword>
<evidence type="ECO:0000256" key="13">
    <source>
        <dbReference type="ARBA" id="ARBA00023125"/>
    </source>
</evidence>
<keyword evidence="5" id="KW-0547">Nucleotide-binding</keyword>
<dbReference type="Pfam" id="PF16900">
    <property type="entry name" value="REPA_OB_2"/>
    <property type="match status" value="1"/>
</dbReference>
<evidence type="ECO:0000256" key="15">
    <source>
        <dbReference type="ARBA" id="ARBA00023204"/>
    </source>
</evidence>
<dbReference type="PANTHER" id="PTHR47959:SF24">
    <property type="entry name" value="ATP-DEPENDENT RNA HELICASE"/>
    <property type="match status" value="1"/>
</dbReference>
<dbReference type="Gene3D" id="2.40.50.140">
    <property type="entry name" value="Nucleic acid-binding proteins"/>
    <property type="match status" value="4"/>
</dbReference>
<dbReference type="InterPro" id="IPR000629">
    <property type="entry name" value="RNA-helicase_DEAD-box_CS"/>
</dbReference>
<dbReference type="EMBL" id="JAGKQM010000003">
    <property type="protein sequence ID" value="KAH0934844.1"/>
    <property type="molecule type" value="Genomic_DNA"/>
</dbReference>
<dbReference type="InterPro" id="IPR012340">
    <property type="entry name" value="NA-bd_OB-fold"/>
</dbReference>
<evidence type="ECO:0000256" key="6">
    <source>
        <dbReference type="ARBA" id="ARBA00022763"/>
    </source>
</evidence>
<evidence type="ECO:0000313" key="24">
    <source>
        <dbReference type="EMBL" id="KAH0934844.1"/>
    </source>
</evidence>
<name>A0ABQ8DZR2_BRANA</name>
<dbReference type="PROSITE" id="PS00039">
    <property type="entry name" value="DEAD_ATP_HELICASE"/>
    <property type="match status" value="1"/>
</dbReference>
<dbReference type="InterPro" id="IPR014014">
    <property type="entry name" value="RNA_helicase_DEAD_Q_motif"/>
</dbReference>
<comment type="similarity">
    <text evidence="17">Belongs to the DEAD box helicase family. DDX47/RRP3 subfamily.</text>
</comment>
<dbReference type="PANTHER" id="PTHR47959">
    <property type="entry name" value="ATP-DEPENDENT RNA HELICASE RHLE-RELATED"/>
    <property type="match status" value="1"/>
</dbReference>
<comment type="subcellular location">
    <subcellularLocation>
        <location evidence="1 19">Nucleus</location>
    </subcellularLocation>
</comment>
<evidence type="ECO:0000256" key="5">
    <source>
        <dbReference type="ARBA" id="ARBA00022741"/>
    </source>
</evidence>
<keyword evidence="11" id="KW-0067">ATP-binding</keyword>
<dbReference type="SUPFAM" id="SSF50249">
    <property type="entry name" value="Nucleic acid-binding proteins"/>
    <property type="match status" value="4"/>
</dbReference>
<dbReference type="SUPFAM" id="SSF52540">
    <property type="entry name" value="P-loop containing nucleoside triphosphate hydrolases"/>
    <property type="match status" value="1"/>
</dbReference>
<dbReference type="Pfam" id="PF08646">
    <property type="entry name" value="Rep_fac-A_C"/>
    <property type="match status" value="1"/>
</dbReference>
<evidence type="ECO:0000256" key="2">
    <source>
        <dbReference type="ARBA" id="ARBA00005690"/>
    </source>
</evidence>
<evidence type="ECO:0000256" key="7">
    <source>
        <dbReference type="ARBA" id="ARBA00022771"/>
    </source>
</evidence>
<gene>
    <name evidence="24" type="ORF">HID58_011961</name>
</gene>
<dbReference type="InterPro" id="IPR003871">
    <property type="entry name" value="RFA1B/D_OB_1st"/>
</dbReference>
<dbReference type="CDD" id="cd04474">
    <property type="entry name" value="RPA1_DBD_A"/>
    <property type="match status" value="1"/>
</dbReference>
<evidence type="ECO:0000256" key="10">
    <source>
        <dbReference type="ARBA" id="ARBA00022833"/>
    </source>
</evidence>
<keyword evidence="12" id="KW-0694">RNA-binding</keyword>
<keyword evidence="9" id="KW-0347">Helicase</keyword>
<proteinExistence type="inferred from homology"/>
<feature type="short sequence motif" description="Q motif" evidence="18">
    <location>
        <begin position="690"/>
        <end position="718"/>
    </location>
</feature>
<comment type="similarity">
    <text evidence="2 19">Belongs to the replication factor A protein 1 family.</text>
</comment>
<dbReference type="Pfam" id="PF02721">
    <property type="entry name" value="DUF223"/>
    <property type="match status" value="1"/>
</dbReference>
<comment type="function">
    <text evidence="19">Component of the replication protein A complex (RPA) required for DNA recombination, repair and replication. The activity of RPA is mediated by single-stranded DNA binding and protein interactions. Probably involved in repair of double-strand DNA breaks (DSBs) induced by genotoxic stresses.</text>
</comment>
<feature type="domain" description="Helicase C-terminal" evidence="22">
    <location>
        <begin position="929"/>
        <end position="1073"/>
    </location>
</feature>
<evidence type="ECO:0000256" key="18">
    <source>
        <dbReference type="PROSITE-ProRule" id="PRU00552"/>
    </source>
</evidence>
<evidence type="ECO:0000256" key="4">
    <source>
        <dbReference type="ARBA" id="ARBA00022723"/>
    </source>
</evidence>
<dbReference type="InterPro" id="IPR007199">
    <property type="entry name" value="Rep_factor-A_N"/>
</dbReference>
<keyword evidence="16 19" id="KW-0539">Nucleus</keyword>
<protein>
    <recommendedName>
        <fullName evidence="19">Replication protein A subunit</fullName>
    </recommendedName>
</protein>
<feature type="region of interest" description="Disordered" evidence="20">
    <location>
        <begin position="1086"/>
        <end position="1133"/>
    </location>
</feature>
<dbReference type="Gene3D" id="3.40.50.300">
    <property type="entry name" value="P-loop containing nucleotide triphosphate hydrolases"/>
    <property type="match status" value="2"/>
</dbReference>
<dbReference type="PROSITE" id="PS51192">
    <property type="entry name" value="HELICASE_ATP_BIND_1"/>
    <property type="match status" value="1"/>
</dbReference>
<evidence type="ECO:0000256" key="12">
    <source>
        <dbReference type="ARBA" id="ARBA00022884"/>
    </source>
</evidence>
<evidence type="ECO:0000256" key="11">
    <source>
        <dbReference type="ARBA" id="ARBA00022840"/>
    </source>
</evidence>
<dbReference type="InterPro" id="IPR044765">
    <property type="entry name" value="DDX47/Rrp3_DEADc"/>
</dbReference>
<dbReference type="CDD" id="cd04475">
    <property type="entry name" value="RPA1_DBD_B"/>
    <property type="match status" value="1"/>
</dbReference>
<comment type="caution">
    <text evidence="24">The sequence shown here is derived from an EMBL/GenBank/DDBJ whole genome shotgun (WGS) entry which is preliminary data.</text>
</comment>
<dbReference type="CDD" id="cd18787">
    <property type="entry name" value="SF2_C_DEAD"/>
    <property type="match status" value="1"/>
</dbReference>
<dbReference type="SMART" id="SM00487">
    <property type="entry name" value="DEXDc"/>
    <property type="match status" value="1"/>
</dbReference>
<feature type="domain" description="DEAD-box RNA helicase Q" evidence="23">
    <location>
        <begin position="690"/>
        <end position="718"/>
    </location>
</feature>
<keyword evidence="13 19" id="KW-0238">DNA-binding</keyword>
<evidence type="ECO:0000256" key="14">
    <source>
        <dbReference type="ARBA" id="ARBA00023172"/>
    </source>
</evidence>
<dbReference type="InterPro" id="IPR011545">
    <property type="entry name" value="DEAD/DEAH_box_helicase_dom"/>
</dbReference>
<dbReference type="InterPro" id="IPR050079">
    <property type="entry name" value="DEAD_box_RNA_helicase"/>
</dbReference>
<dbReference type="Pfam" id="PF00270">
    <property type="entry name" value="DEAD"/>
    <property type="match status" value="1"/>
</dbReference>
<dbReference type="InterPro" id="IPR004591">
    <property type="entry name" value="Rfa1"/>
</dbReference>
<dbReference type="SMART" id="SM00490">
    <property type="entry name" value="HELICc"/>
    <property type="match status" value="1"/>
</dbReference>
<sequence length="1133" mass="127065">MLSKPIWFIPKVKSGAKSDRTFQSREIEREKMQTSVTPDAISAVLSNPSFDSSSSDRSEIVVQVVDLKPIGNRYTFSANDGKTRVKAMFTASLTPEIISGNIQNLGLIRLLDFTVNDISSNSTKYFLVTKCESVASVLDSEVNLEGGEAKRQKLDHSPKQEFVAKSASQIITEQRGNAAPAARMSMTRRVHPLVSLNPYQGSWTIKVRVTNKGVMRNYKNARGEGCVFNVELTDEEGTQIQAAMFNDAARKFYDRFQLGKVYYISRGSLKLANKQFKTVQNDYEMTLNENSEVEEASDEEMFVPETKFNFVPIEELGMYVNQKELIDLIGVVQSVSPTMSIRRRTDNEMIPKRDITLADESKKTVVVSLWNNLATGIGQELLDMADKSPVIAIKSLKVGDFQGVSLSTISRSNVVINPESPEAKKLKSWYDSEGKETSMSSIGSGMSPSAKNGSWSMYADRVPLSQITSNLSLGEDKPVFFSTRGYISFIKPDQTMWYQACKTCSKKVTEAMDSGYWCESCQKKDEECSLRYIMVVKVSDSTGEAWFSSFNDEAEKIIGCSADELNKLRSEAGEVNEFQTKLKEATWSSHVFRISVTQNEYNGEKRQRITVKAVAPVDFAAESRLLLQDISKKNTSAASHYSTALLATKTKTLRRQHSPLLFSRTRADWSKALNFVTALRPSEEENEVVKTFEELGVREELVKACERLGWKNPTKIQTEALPYALEGKDVIGLAQTGSGKTGAFALPILQALLQYVNDAEPKKGRRPDPAFFACVLSPTRELAIQIAEQFEALGSDISLRCAVLVGGIDRMQQTIALGKRPHVATPGRLWDHMSDTKGFSLKTLKYLVLDEADRLLNEDFEKSLNQILEEIPRDRKTYLFSATMTKKVRKLQRACLRNPVKIEAASKYSTVDTLKQQYRFVPAKYKDCYLVYILTEMPDSTSMIFTRTCDGTRFMALMLRSLGFRAIPISGQMTQSKRLGALNKFKAGECNILVCTDVASRGLDIPSVDMVINYDIPTNSKDYIHRVGRTARAGRSGVGISLVNQYELEWYLQIEKLIGKKLPEYPAEEDEVLSLLERVSEAKKLSAMNMKESGGRKKRRGEDDEESERFLNGNKGGNKGDNRDKKSSKKFKR</sequence>
<dbReference type="InterPro" id="IPR047192">
    <property type="entry name" value="Euk_RPA1_DBD_C"/>
</dbReference>
<keyword evidence="25" id="KW-1185">Reference proteome</keyword>
<reference evidence="24 25" key="1">
    <citation type="submission" date="2021-05" db="EMBL/GenBank/DDBJ databases">
        <title>Genome Assembly of Synthetic Allotetraploid Brassica napus Reveals Homoeologous Exchanges between Subgenomes.</title>
        <authorList>
            <person name="Davis J.T."/>
        </authorList>
    </citation>
    <scope>NUCLEOTIDE SEQUENCE [LARGE SCALE GENOMIC DNA]</scope>
    <source>
        <strain evidence="25">cv. Da-Ae</strain>
        <tissue evidence="24">Seedling</tissue>
    </source>
</reference>
<evidence type="ECO:0000259" key="22">
    <source>
        <dbReference type="PROSITE" id="PS51194"/>
    </source>
</evidence>
<keyword evidence="10 19" id="KW-0862">Zinc</keyword>